<evidence type="ECO:0000313" key="2">
    <source>
        <dbReference type="Proteomes" id="UP000434582"/>
    </source>
</evidence>
<dbReference type="RefSeq" id="WP_153347279.1">
    <property type="nucleotide sequence ID" value="NZ_WIVE01000186.1"/>
</dbReference>
<keyword evidence="2" id="KW-1185">Reference proteome</keyword>
<feature type="non-terminal residue" evidence="1">
    <location>
        <position position="78"/>
    </location>
</feature>
<proteinExistence type="predicted"/>
<evidence type="ECO:0000313" key="1">
    <source>
        <dbReference type="EMBL" id="MQX38635.1"/>
    </source>
</evidence>
<protein>
    <submittedName>
        <fullName evidence="1">Uncharacterized protein</fullName>
    </submittedName>
</protein>
<organism evidence="1 2">
    <name type="scientific">Roseospira navarrensis</name>
    <dbReference type="NCBI Taxonomy" id="140058"/>
    <lineage>
        <taxon>Bacteria</taxon>
        <taxon>Pseudomonadati</taxon>
        <taxon>Pseudomonadota</taxon>
        <taxon>Alphaproteobacteria</taxon>
        <taxon>Rhodospirillales</taxon>
        <taxon>Rhodospirillaceae</taxon>
        <taxon>Roseospira</taxon>
    </lineage>
</organism>
<gene>
    <name evidence="1" type="ORF">GHC57_19195</name>
</gene>
<comment type="caution">
    <text evidence="1">The sequence shown here is derived from an EMBL/GenBank/DDBJ whole genome shotgun (WGS) entry which is preliminary data.</text>
</comment>
<name>A0A7X2D6V2_9PROT</name>
<accession>A0A7X2D6V2</accession>
<reference evidence="1 2" key="1">
    <citation type="submission" date="2019-10" db="EMBL/GenBank/DDBJ databases">
        <title>Draft whole-genome sequence of the purple nonsulfur photosynthetic bacterium Roseospira navarrensis DSM 15114.</title>
        <authorList>
            <person name="Kyndt J.A."/>
            <person name="Meyer T.E."/>
        </authorList>
    </citation>
    <scope>NUCLEOTIDE SEQUENCE [LARGE SCALE GENOMIC DNA]</scope>
    <source>
        <strain evidence="1 2">DSM 15114</strain>
    </source>
</reference>
<dbReference type="EMBL" id="WIVE01000186">
    <property type="protein sequence ID" value="MQX38635.1"/>
    <property type="molecule type" value="Genomic_DNA"/>
</dbReference>
<sequence length="78" mass="8451">MTRPTLAHHLVALNASADTVPSDIHLLPFQRDWAVALCRADKDALDTFVAEVAPQTQALFKTLTTPQVTGPARRGDTV</sequence>
<dbReference type="Proteomes" id="UP000434582">
    <property type="component" value="Unassembled WGS sequence"/>
</dbReference>
<dbReference type="AlphaFoldDB" id="A0A7X2D6V2"/>